<evidence type="ECO:0000256" key="5">
    <source>
        <dbReference type="SAM" id="MobiDB-lite"/>
    </source>
</evidence>
<feature type="region of interest" description="Disordered" evidence="5">
    <location>
        <begin position="1094"/>
        <end position="1119"/>
    </location>
</feature>
<dbReference type="OrthoDB" id="10063141at2759"/>
<evidence type="ECO:0000256" key="4">
    <source>
        <dbReference type="ARBA" id="ARBA00022583"/>
    </source>
</evidence>
<keyword evidence="4" id="KW-0254">Endocytosis</keyword>
<feature type="compositionally biased region" description="Low complexity" evidence="5">
    <location>
        <begin position="523"/>
        <end position="532"/>
    </location>
</feature>
<dbReference type="Proteomes" id="UP000663852">
    <property type="component" value="Unassembled WGS sequence"/>
</dbReference>
<gene>
    <name evidence="9" type="ORF">EDS130_LOCUS31512</name>
</gene>
<proteinExistence type="inferred from homology"/>
<dbReference type="PANTHER" id="PTHR10529">
    <property type="entry name" value="AP COMPLEX SUBUNIT MU"/>
    <property type="match status" value="1"/>
</dbReference>
<name>A0A815EX37_ADIRI</name>
<feature type="compositionally biased region" description="Polar residues" evidence="5">
    <location>
        <begin position="1102"/>
        <end position="1119"/>
    </location>
</feature>
<comment type="similarity">
    <text evidence="2">Belongs to the Stoned B family.</text>
</comment>
<dbReference type="GO" id="GO:0006897">
    <property type="term" value="P:endocytosis"/>
    <property type="evidence" value="ECO:0007669"/>
    <property type="project" value="UniProtKB-KW"/>
</dbReference>
<keyword evidence="3" id="KW-0963">Cytoplasm</keyword>
<dbReference type="EMBL" id="CAJNOJ010000232">
    <property type="protein sequence ID" value="CAF1318086.1"/>
    <property type="molecule type" value="Genomic_DNA"/>
</dbReference>
<evidence type="ECO:0000259" key="8">
    <source>
        <dbReference type="PROSITE" id="PS51072"/>
    </source>
</evidence>
<comment type="subcellular location">
    <subcellularLocation>
        <location evidence="1">Cytoplasm</location>
    </subcellularLocation>
</comment>
<sequence length="1119" mass="128222">MLLILVFSYLKVTYSATNHTSSQEKIKFTQDHFIEQKHRINLCLLNRARYEKEKRKERKGTGALTLSFSSLLLSEILLLIFRIHYAMIADENKIKEMNGTNPFDLPASSATTTTIDPFGISYTMKLSESSEKFDDNPFTVKPSGNKAIRPRSGKEALSSSNWLAYQHSMDEANLDGPDDLSEKSLATDSYQANRFNPFDSPTIPETTPLAATSFQAFPADFLFDTNTDSNQVSTADSNQSSYAFLDFNQTNASSPFQVVKDDTLTDITLLDSTKTSQPSLSTTESNPLVTSSSNITHTQTPLSTTISTNVTFNTGFNDQFLDWLTPSSGATASINSITNQSSPLNEFNTISKSEDPFGLTIQQSQSSSAIQGFDDGHSSPSSITLLKQTVRRPSNEVVPSIHIQELTVGHNNTNVVSKGYYGNEKKNQSDDDSEDDKKMVFHIGERKGNMSTHDSNIPLPLLPPPPSPSSSKKYKEVSDDASSSSSESDEDDPLAIFRSKPTTQSINQQPGRSLFTDWDDETTTATNEQAQQSEKIQSIPPPPLDYYLHEPDYDDSAPLEPYHNDINELQLQQLNGWLLQIRVPLRQKDLYKSTFQRFSETRTWQECYVRIFFDEKKLRFYLPQTIEQSFAEIELQTWYQCTKFNLQQLDQYSKIHTFKIYEANYREIPQVRIDRLVTLPEKLFRRFTRPNKAQQVLLDHANCVQQEIVKFGQLNYTYLKQFFIILDDLFWSMPVTRSRLEKHLKEEITVKIVDEYYAHIDKYHHICKHKSRTRLFLLAFLNGTEPVVEIGMNDWFRHGKEVNKRNEIIINKTLQEYWIKPEQVELASVIDANEYENTHLLKLIPPDSQKVEIMRFRTRPKQNIELPLQVYCFMSVIKRQVNIRIEATVSNAFNISILSKASSVATNDKTANVRDDNSDEQCPCEDIQIRFPIPDPWVYMFRVEKRFRYGAIHSVRRKAGKIKGLDRLMVHRNDALTPFMAASAGVAKYEQAFRSIVWRIDQLPKRDQGAYKTHVFECSFSVAPHDPVPEKYEPIADVEYCMSQAFVSHCQIRSVAVPSAEETPEKWIRPKSLFTYTIDIEYAFKEEEKKEFAPIEIDMKEQTMSQSEAENNSQSDDSD</sequence>
<dbReference type="InterPro" id="IPR050431">
    <property type="entry name" value="Adaptor_comp_med_subunit"/>
</dbReference>
<feature type="region of interest" description="Disordered" evidence="5">
    <location>
        <begin position="447"/>
        <end position="561"/>
    </location>
</feature>
<feature type="compositionally biased region" description="Polar residues" evidence="5">
    <location>
        <begin position="277"/>
        <end position="300"/>
    </location>
</feature>
<feature type="domain" description="MHD" evidence="8">
    <location>
        <begin position="745"/>
        <end position="1081"/>
    </location>
</feature>
<dbReference type="InterPro" id="IPR012320">
    <property type="entry name" value="SHD_dom"/>
</dbReference>
<dbReference type="AlphaFoldDB" id="A0A815EX37"/>
<evidence type="ECO:0000256" key="6">
    <source>
        <dbReference type="SAM" id="SignalP"/>
    </source>
</evidence>
<feature type="chain" id="PRO_5032493801" evidence="6">
    <location>
        <begin position="16"/>
        <end position="1119"/>
    </location>
</feature>
<reference evidence="9" key="1">
    <citation type="submission" date="2021-02" db="EMBL/GenBank/DDBJ databases">
        <authorList>
            <person name="Nowell W R."/>
        </authorList>
    </citation>
    <scope>NUCLEOTIDE SEQUENCE</scope>
</reference>
<evidence type="ECO:0000256" key="1">
    <source>
        <dbReference type="ARBA" id="ARBA00004496"/>
    </source>
</evidence>
<feature type="region of interest" description="Disordered" evidence="5">
    <location>
        <begin position="413"/>
        <end position="435"/>
    </location>
</feature>
<dbReference type="SUPFAM" id="SSF49447">
    <property type="entry name" value="Second domain of Mu2 adaptin subunit (ap50) of ap2 adaptor"/>
    <property type="match status" value="1"/>
</dbReference>
<protein>
    <submittedName>
        <fullName evidence="9">Uncharacterized protein</fullName>
    </submittedName>
</protein>
<evidence type="ECO:0000256" key="3">
    <source>
        <dbReference type="ARBA" id="ARBA00022490"/>
    </source>
</evidence>
<dbReference type="Gene3D" id="2.60.40.1170">
    <property type="entry name" value="Mu homology domain, subdomain B"/>
    <property type="match status" value="1"/>
</dbReference>
<evidence type="ECO:0000259" key="7">
    <source>
        <dbReference type="PROSITE" id="PS51070"/>
    </source>
</evidence>
<dbReference type="PROSITE" id="PS51070">
    <property type="entry name" value="SHD"/>
    <property type="match status" value="1"/>
</dbReference>
<evidence type="ECO:0000256" key="2">
    <source>
        <dbReference type="ARBA" id="ARBA00005579"/>
    </source>
</evidence>
<feature type="domain" description="SHD" evidence="7">
    <location>
        <begin position="576"/>
        <end position="741"/>
    </location>
</feature>
<feature type="compositionally biased region" description="Polar residues" evidence="5">
    <location>
        <begin position="500"/>
        <end position="511"/>
    </location>
</feature>
<accession>A0A815EX37</accession>
<dbReference type="GO" id="GO:0005737">
    <property type="term" value="C:cytoplasm"/>
    <property type="evidence" value="ECO:0007669"/>
    <property type="project" value="UniProtKB-SubCell"/>
</dbReference>
<dbReference type="InterPro" id="IPR036168">
    <property type="entry name" value="AP2_Mu_C_sf"/>
</dbReference>
<feature type="compositionally biased region" description="Basic and acidic residues" evidence="5">
    <location>
        <begin position="423"/>
        <end position="435"/>
    </location>
</feature>
<dbReference type="InterPro" id="IPR028565">
    <property type="entry name" value="MHD"/>
</dbReference>
<comment type="caution">
    <text evidence="9">The sequence shown here is derived from an EMBL/GenBank/DDBJ whole genome shotgun (WGS) entry which is preliminary data.</text>
</comment>
<organism evidence="9 10">
    <name type="scientific">Adineta ricciae</name>
    <name type="common">Rotifer</name>
    <dbReference type="NCBI Taxonomy" id="249248"/>
    <lineage>
        <taxon>Eukaryota</taxon>
        <taxon>Metazoa</taxon>
        <taxon>Spiralia</taxon>
        <taxon>Gnathifera</taxon>
        <taxon>Rotifera</taxon>
        <taxon>Eurotatoria</taxon>
        <taxon>Bdelloidea</taxon>
        <taxon>Adinetida</taxon>
        <taxon>Adinetidae</taxon>
        <taxon>Adineta</taxon>
    </lineage>
</organism>
<evidence type="ECO:0000313" key="9">
    <source>
        <dbReference type="EMBL" id="CAF1318086.1"/>
    </source>
</evidence>
<feature type="signal peptide" evidence="6">
    <location>
        <begin position="1"/>
        <end position="15"/>
    </location>
</feature>
<dbReference type="Pfam" id="PF00928">
    <property type="entry name" value="Adap_comp_sub"/>
    <property type="match status" value="1"/>
</dbReference>
<dbReference type="PROSITE" id="PS51072">
    <property type="entry name" value="MHD"/>
    <property type="match status" value="1"/>
</dbReference>
<evidence type="ECO:0000313" key="10">
    <source>
        <dbReference type="Proteomes" id="UP000663852"/>
    </source>
</evidence>
<feature type="region of interest" description="Disordered" evidence="5">
    <location>
        <begin position="275"/>
        <end position="300"/>
    </location>
</feature>
<keyword evidence="6" id="KW-0732">Signal</keyword>